<sequence>MHPYHSIYATPSSILRSSGSVGVAFILWIIGALIAFTGAIVYIELGTGLPRSGGEKNYLEFMYRRPRFLISCVFSAYVLLTRTQAANSTVFGEYVLHALSLDPSQFNIRAAAFLCLTFCFFMHGIVPTLGLRVQNTLGLSKLLILSAIAMSGLLCLAQVPGFSVDKKYESPDNFTSTKFWEGTGETSSNALVTGLFNVLW</sequence>
<dbReference type="Pfam" id="PF13520">
    <property type="entry name" value="AA_permease_2"/>
    <property type="match status" value="1"/>
</dbReference>
<feature type="transmembrane region" description="Helical" evidence="5">
    <location>
        <begin position="20"/>
        <end position="45"/>
    </location>
</feature>
<dbReference type="OrthoDB" id="5982228at2759"/>
<dbReference type="Gene3D" id="1.20.1740.10">
    <property type="entry name" value="Amino acid/polyamine transporter I"/>
    <property type="match status" value="1"/>
</dbReference>
<keyword evidence="4 5" id="KW-0472">Membrane</keyword>
<reference evidence="6" key="1">
    <citation type="submission" date="2021-02" db="EMBL/GenBank/DDBJ databases">
        <authorList>
            <person name="Nieuwenhuis M."/>
            <person name="Van De Peppel L.J.J."/>
        </authorList>
    </citation>
    <scope>NUCLEOTIDE SEQUENCE</scope>
    <source>
        <strain evidence="6">D49</strain>
    </source>
</reference>
<evidence type="ECO:0008006" key="8">
    <source>
        <dbReference type="Google" id="ProtNLM"/>
    </source>
</evidence>
<protein>
    <recommendedName>
        <fullName evidence="8">Amino acid transporter</fullName>
    </recommendedName>
</protein>
<evidence type="ECO:0000313" key="6">
    <source>
        <dbReference type="EMBL" id="KAG5650568.1"/>
    </source>
</evidence>
<dbReference type="InterPro" id="IPR050598">
    <property type="entry name" value="AminoAcid_Transporter"/>
</dbReference>
<organism evidence="6 7">
    <name type="scientific">Sphagnurus paluster</name>
    <dbReference type="NCBI Taxonomy" id="117069"/>
    <lineage>
        <taxon>Eukaryota</taxon>
        <taxon>Fungi</taxon>
        <taxon>Dikarya</taxon>
        <taxon>Basidiomycota</taxon>
        <taxon>Agaricomycotina</taxon>
        <taxon>Agaricomycetes</taxon>
        <taxon>Agaricomycetidae</taxon>
        <taxon>Agaricales</taxon>
        <taxon>Tricholomatineae</taxon>
        <taxon>Lyophyllaceae</taxon>
        <taxon>Sphagnurus</taxon>
    </lineage>
</organism>
<keyword evidence="3 5" id="KW-1133">Transmembrane helix</keyword>
<dbReference type="AlphaFoldDB" id="A0A9P7GL72"/>
<evidence type="ECO:0000313" key="7">
    <source>
        <dbReference type="Proteomes" id="UP000717328"/>
    </source>
</evidence>
<feature type="transmembrane region" description="Helical" evidence="5">
    <location>
        <begin position="142"/>
        <end position="162"/>
    </location>
</feature>
<evidence type="ECO:0000256" key="4">
    <source>
        <dbReference type="ARBA" id="ARBA00023136"/>
    </source>
</evidence>
<evidence type="ECO:0000256" key="1">
    <source>
        <dbReference type="ARBA" id="ARBA00004141"/>
    </source>
</evidence>
<dbReference type="GO" id="GO:0015179">
    <property type="term" value="F:L-amino acid transmembrane transporter activity"/>
    <property type="evidence" value="ECO:0007669"/>
    <property type="project" value="TreeGrafter"/>
</dbReference>
<dbReference type="EMBL" id="JABCKI010000414">
    <property type="protein sequence ID" value="KAG5650568.1"/>
    <property type="molecule type" value="Genomic_DNA"/>
</dbReference>
<evidence type="ECO:0000256" key="5">
    <source>
        <dbReference type="SAM" id="Phobius"/>
    </source>
</evidence>
<keyword evidence="2 5" id="KW-0812">Transmembrane</keyword>
<comment type="caution">
    <text evidence="6">The sequence shown here is derived from an EMBL/GenBank/DDBJ whole genome shotgun (WGS) entry which is preliminary data.</text>
</comment>
<reference evidence="6" key="2">
    <citation type="submission" date="2021-10" db="EMBL/GenBank/DDBJ databases">
        <title>Phylogenomics reveals ancestral predisposition of the termite-cultivated fungus Termitomyces towards a domesticated lifestyle.</title>
        <authorList>
            <person name="Auxier B."/>
            <person name="Grum-Grzhimaylo A."/>
            <person name="Cardenas M.E."/>
            <person name="Lodge J.D."/>
            <person name="Laessoe T."/>
            <person name="Pedersen O."/>
            <person name="Smith M.E."/>
            <person name="Kuyper T.W."/>
            <person name="Franco-Molano E.A."/>
            <person name="Baroni T.J."/>
            <person name="Aanen D.K."/>
        </authorList>
    </citation>
    <scope>NUCLEOTIDE SEQUENCE</scope>
    <source>
        <strain evidence="6">D49</strain>
    </source>
</reference>
<proteinExistence type="predicted"/>
<dbReference type="GO" id="GO:0016020">
    <property type="term" value="C:membrane"/>
    <property type="evidence" value="ECO:0007669"/>
    <property type="project" value="UniProtKB-SubCell"/>
</dbReference>
<dbReference type="Proteomes" id="UP000717328">
    <property type="component" value="Unassembled WGS sequence"/>
</dbReference>
<dbReference type="PANTHER" id="PTHR11785">
    <property type="entry name" value="AMINO ACID TRANSPORTER"/>
    <property type="match status" value="1"/>
</dbReference>
<accession>A0A9P7GL72</accession>
<dbReference type="PANTHER" id="PTHR11785:SF382">
    <property type="entry name" value="LOW-AFFINITY METHIONINE PERMEASE"/>
    <property type="match status" value="1"/>
</dbReference>
<name>A0A9P7GL72_9AGAR</name>
<evidence type="ECO:0000256" key="2">
    <source>
        <dbReference type="ARBA" id="ARBA00022692"/>
    </source>
</evidence>
<feature type="transmembrane region" description="Helical" evidence="5">
    <location>
        <begin position="106"/>
        <end position="130"/>
    </location>
</feature>
<gene>
    <name evidence="6" type="ORF">H0H81_011786</name>
</gene>
<comment type="subcellular location">
    <subcellularLocation>
        <location evidence="1">Membrane</location>
        <topology evidence="1">Multi-pass membrane protein</topology>
    </subcellularLocation>
</comment>
<keyword evidence="7" id="KW-1185">Reference proteome</keyword>
<evidence type="ECO:0000256" key="3">
    <source>
        <dbReference type="ARBA" id="ARBA00022989"/>
    </source>
</evidence>
<dbReference type="InterPro" id="IPR002293">
    <property type="entry name" value="AA/rel_permease1"/>
</dbReference>